<reference evidence="1 2" key="1">
    <citation type="submission" date="2018-01" db="EMBL/GenBank/DDBJ databases">
        <title>Complete and assembled Genome of Pantoea gaviniae DSM22758T.</title>
        <authorList>
            <person name="Stevens M.J.A."/>
            <person name="Zurfluh K."/>
            <person name="Stephan R."/>
        </authorList>
    </citation>
    <scope>NUCLEOTIDE SEQUENCE [LARGE SCALE GENOMIC DNA]</scope>
    <source>
        <strain evidence="1 2">DSM 22758</strain>
    </source>
</reference>
<accession>A0A2L0II38</accession>
<dbReference type="RefSeq" id="WP_104958057.1">
    <property type="nucleotide sequence ID" value="NZ_CP026377.1"/>
</dbReference>
<evidence type="ECO:0000313" key="2">
    <source>
        <dbReference type="Proteomes" id="UP000238365"/>
    </source>
</evidence>
<dbReference type="KEGG" id="pgz:C2E15_14845"/>
<gene>
    <name evidence="1" type="ORF">C2E15_14845</name>
</gene>
<protein>
    <submittedName>
        <fullName evidence="1">Phage tail protein</fullName>
    </submittedName>
</protein>
<dbReference type="AlphaFoldDB" id="A0A2L0II38"/>
<organism evidence="1 2">
    <name type="scientific">Mixta gaviniae</name>
    <dbReference type="NCBI Taxonomy" id="665914"/>
    <lineage>
        <taxon>Bacteria</taxon>
        <taxon>Pseudomonadati</taxon>
        <taxon>Pseudomonadota</taxon>
        <taxon>Gammaproteobacteria</taxon>
        <taxon>Enterobacterales</taxon>
        <taxon>Erwiniaceae</taxon>
        <taxon>Mixta</taxon>
    </lineage>
</organism>
<dbReference type="EMBL" id="CP026377">
    <property type="protein sequence ID" value="AUX94226.1"/>
    <property type="molecule type" value="Genomic_DNA"/>
</dbReference>
<proteinExistence type="predicted"/>
<keyword evidence="2" id="KW-1185">Reference proteome</keyword>
<name>A0A2L0II38_9GAMM</name>
<dbReference type="InterPro" id="IPR010265">
    <property type="entry name" value="Phage_lambda_TipM"/>
</dbReference>
<dbReference type="Proteomes" id="UP000238365">
    <property type="component" value="Chromosome"/>
</dbReference>
<sequence length="117" mass="13123">MPETFTWIPQAGFTGERTPDVAVVKLGDGYEQRQVKGINPLMGKYPLTFIGYDDSKCARPNVAKAVDAFLKARMAVESFYWTPSDTGVRGLYVCRSWSMQKTGSVYQLTATFEQVPR</sequence>
<dbReference type="Pfam" id="PF05939">
    <property type="entry name" value="Phage_min_tail"/>
    <property type="match status" value="1"/>
</dbReference>
<evidence type="ECO:0000313" key="1">
    <source>
        <dbReference type="EMBL" id="AUX94226.1"/>
    </source>
</evidence>